<dbReference type="EMBL" id="JBCGDO010000003">
    <property type="protein sequence ID" value="MEM0541750.1"/>
    <property type="molecule type" value="Genomic_DNA"/>
</dbReference>
<feature type="region of interest" description="Disordered" evidence="1">
    <location>
        <begin position="116"/>
        <end position="135"/>
    </location>
</feature>
<feature type="chain" id="PRO_5046317247" evidence="2">
    <location>
        <begin position="21"/>
        <end position="135"/>
    </location>
</feature>
<keyword evidence="5" id="KW-1185">Reference proteome</keyword>
<sequence>MKKTIALLCLLFSIYSCTNAIVEKPKNLIEKDKMIDILYDLSLLDAIKSQNINGGISSKTVENYIFKKYKIDSIQLAKSNTYYASDIDEYKKMIEEVKTRLSNETLKIDKTLKNNNQSVSPSLTRQPLSDTPQVQ</sequence>
<name>A0ABU9N2B3_9FLAO</name>
<dbReference type="Pfam" id="PF14129">
    <property type="entry name" value="DUF4296"/>
    <property type="match status" value="1"/>
</dbReference>
<proteinExistence type="predicted"/>
<dbReference type="Proteomes" id="UP001460072">
    <property type="component" value="Unassembled WGS sequence"/>
</dbReference>
<evidence type="ECO:0000259" key="3">
    <source>
        <dbReference type="Pfam" id="PF14129"/>
    </source>
</evidence>
<gene>
    <name evidence="4" type="ORF">WFZ85_03920</name>
</gene>
<comment type="caution">
    <text evidence="4">The sequence shown here is derived from an EMBL/GenBank/DDBJ whole genome shotgun (WGS) entry which is preliminary data.</text>
</comment>
<dbReference type="PROSITE" id="PS51257">
    <property type="entry name" value="PROKAR_LIPOPROTEIN"/>
    <property type="match status" value="1"/>
</dbReference>
<dbReference type="RefSeq" id="WP_342694978.1">
    <property type="nucleotide sequence ID" value="NZ_JBCGDO010000003.1"/>
</dbReference>
<feature type="domain" description="DUF4296" evidence="3">
    <location>
        <begin position="25"/>
        <end position="104"/>
    </location>
</feature>
<evidence type="ECO:0000256" key="1">
    <source>
        <dbReference type="SAM" id="MobiDB-lite"/>
    </source>
</evidence>
<organism evidence="4 5">
    <name type="scientific">Flavobacterium aureirubrum</name>
    <dbReference type="NCBI Taxonomy" id="3133147"/>
    <lineage>
        <taxon>Bacteria</taxon>
        <taxon>Pseudomonadati</taxon>
        <taxon>Bacteroidota</taxon>
        <taxon>Flavobacteriia</taxon>
        <taxon>Flavobacteriales</taxon>
        <taxon>Flavobacteriaceae</taxon>
        <taxon>Flavobacterium</taxon>
    </lineage>
</organism>
<keyword evidence="2" id="KW-0732">Signal</keyword>
<evidence type="ECO:0000256" key="2">
    <source>
        <dbReference type="SAM" id="SignalP"/>
    </source>
</evidence>
<dbReference type="InterPro" id="IPR025381">
    <property type="entry name" value="DUF4296"/>
</dbReference>
<evidence type="ECO:0000313" key="4">
    <source>
        <dbReference type="EMBL" id="MEM0541750.1"/>
    </source>
</evidence>
<evidence type="ECO:0000313" key="5">
    <source>
        <dbReference type="Proteomes" id="UP001460072"/>
    </source>
</evidence>
<reference evidence="4 5" key="1">
    <citation type="submission" date="2024-03" db="EMBL/GenBank/DDBJ databases">
        <title>Two novel species of the genus Flavobacterium exhibiting potentially degradation of complex polysaccharides.</title>
        <authorList>
            <person name="Lian X."/>
        </authorList>
    </citation>
    <scope>NUCLEOTIDE SEQUENCE [LARGE SCALE GENOMIC DNA]</scope>
    <source>
        <strain evidence="5">j3</strain>
    </source>
</reference>
<protein>
    <submittedName>
        <fullName evidence="4">DUF4296 domain-containing protein</fullName>
    </submittedName>
</protein>
<accession>A0ABU9N2B3</accession>
<feature type="signal peptide" evidence="2">
    <location>
        <begin position="1"/>
        <end position="20"/>
    </location>
</feature>